<organism evidence="1 2">
    <name type="scientific">Protopolystoma xenopodis</name>
    <dbReference type="NCBI Taxonomy" id="117903"/>
    <lineage>
        <taxon>Eukaryota</taxon>
        <taxon>Metazoa</taxon>
        <taxon>Spiralia</taxon>
        <taxon>Lophotrochozoa</taxon>
        <taxon>Platyhelminthes</taxon>
        <taxon>Monogenea</taxon>
        <taxon>Polyopisthocotylea</taxon>
        <taxon>Polystomatidea</taxon>
        <taxon>Polystomatidae</taxon>
        <taxon>Protopolystoma</taxon>
    </lineage>
</organism>
<evidence type="ECO:0000313" key="2">
    <source>
        <dbReference type="Proteomes" id="UP000784294"/>
    </source>
</evidence>
<dbReference type="AlphaFoldDB" id="A0A448XHL2"/>
<comment type="caution">
    <text evidence="1">The sequence shown here is derived from an EMBL/GenBank/DDBJ whole genome shotgun (WGS) entry which is preliminary data.</text>
</comment>
<protein>
    <submittedName>
        <fullName evidence="1">Uncharacterized protein</fullName>
    </submittedName>
</protein>
<evidence type="ECO:0000313" key="1">
    <source>
        <dbReference type="EMBL" id="VEL36900.1"/>
    </source>
</evidence>
<reference evidence="1" key="1">
    <citation type="submission" date="2018-11" db="EMBL/GenBank/DDBJ databases">
        <authorList>
            <consortium name="Pathogen Informatics"/>
        </authorList>
    </citation>
    <scope>NUCLEOTIDE SEQUENCE</scope>
</reference>
<gene>
    <name evidence="1" type="ORF">PXEA_LOCUS30340</name>
</gene>
<name>A0A448XHL2_9PLAT</name>
<dbReference type="EMBL" id="CAAALY010253505">
    <property type="protein sequence ID" value="VEL36900.1"/>
    <property type="molecule type" value="Genomic_DNA"/>
</dbReference>
<keyword evidence="2" id="KW-1185">Reference proteome</keyword>
<sequence length="51" mass="5376">MLLPDPAAAYTACESLLVVCDNATASSSAVDEVMMGQEADLPEVGRNIRLH</sequence>
<proteinExistence type="predicted"/>
<dbReference type="Proteomes" id="UP000784294">
    <property type="component" value="Unassembled WGS sequence"/>
</dbReference>
<accession>A0A448XHL2</accession>